<dbReference type="InterPro" id="IPR013525">
    <property type="entry name" value="ABC2_TM"/>
</dbReference>
<evidence type="ECO:0000256" key="5">
    <source>
        <dbReference type="SAM" id="Phobius"/>
    </source>
</evidence>
<evidence type="ECO:0000256" key="1">
    <source>
        <dbReference type="ARBA" id="ARBA00004141"/>
    </source>
</evidence>
<reference evidence="8" key="1">
    <citation type="journal article" date="2019" name="Int. J. Syst. Evol. Microbiol.">
        <title>The Global Catalogue of Microorganisms (GCM) 10K type strain sequencing project: providing services to taxonomists for standard genome sequencing and annotation.</title>
        <authorList>
            <consortium name="The Broad Institute Genomics Platform"/>
            <consortium name="The Broad Institute Genome Sequencing Center for Infectious Disease"/>
            <person name="Wu L."/>
            <person name="Ma J."/>
        </authorList>
    </citation>
    <scope>NUCLEOTIDE SEQUENCE [LARGE SCALE GENOMIC DNA]</scope>
    <source>
        <strain evidence="8">JCM 16929</strain>
    </source>
</reference>
<evidence type="ECO:0000256" key="3">
    <source>
        <dbReference type="ARBA" id="ARBA00022989"/>
    </source>
</evidence>
<feature type="transmembrane region" description="Helical" evidence="5">
    <location>
        <begin position="178"/>
        <end position="201"/>
    </location>
</feature>
<name>A0ABP7ABP0_9ACTN</name>
<feature type="transmembrane region" description="Helical" evidence="5">
    <location>
        <begin position="236"/>
        <end position="258"/>
    </location>
</feature>
<dbReference type="Proteomes" id="UP001501490">
    <property type="component" value="Unassembled WGS sequence"/>
</dbReference>
<evidence type="ECO:0000256" key="4">
    <source>
        <dbReference type="ARBA" id="ARBA00023136"/>
    </source>
</evidence>
<evidence type="ECO:0000259" key="6">
    <source>
        <dbReference type="Pfam" id="PF01061"/>
    </source>
</evidence>
<feature type="transmembrane region" description="Helical" evidence="5">
    <location>
        <begin position="36"/>
        <end position="58"/>
    </location>
</feature>
<keyword evidence="2 5" id="KW-0812">Transmembrane</keyword>
<accession>A0ABP7ABP0</accession>
<feature type="transmembrane region" description="Helical" evidence="5">
    <location>
        <begin position="64"/>
        <end position="87"/>
    </location>
</feature>
<gene>
    <name evidence="7" type="ORF">GCM10022236_33850</name>
</gene>
<comment type="caution">
    <text evidence="7">The sequence shown here is derived from an EMBL/GenBank/DDBJ whole genome shotgun (WGS) entry which is preliminary data.</text>
</comment>
<dbReference type="PANTHER" id="PTHR43229:SF2">
    <property type="entry name" value="NODULATION PROTEIN J"/>
    <property type="match status" value="1"/>
</dbReference>
<dbReference type="PANTHER" id="PTHR43229">
    <property type="entry name" value="NODULATION PROTEIN J"/>
    <property type="match status" value="1"/>
</dbReference>
<comment type="subcellular location">
    <subcellularLocation>
        <location evidence="1">Membrane</location>
        <topology evidence="1">Multi-pass membrane protein</topology>
    </subcellularLocation>
</comment>
<keyword evidence="8" id="KW-1185">Reference proteome</keyword>
<dbReference type="EMBL" id="BAABAB010000022">
    <property type="protein sequence ID" value="GAA3628712.1"/>
    <property type="molecule type" value="Genomic_DNA"/>
</dbReference>
<keyword evidence="4 5" id="KW-0472">Membrane</keyword>
<feature type="domain" description="ABC-2 type transporter transmembrane" evidence="6">
    <location>
        <begin position="17"/>
        <end position="217"/>
    </location>
</feature>
<evidence type="ECO:0000256" key="2">
    <source>
        <dbReference type="ARBA" id="ARBA00022692"/>
    </source>
</evidence>
<dbReference type="Pfam" id="PF01061">
    <property type="entry name" value="ABC2_membrane"/>
    <property type="match status" value="1"/>
</dbReference>
<protein>
    <recommendedName>
        <fullName evidence="6">ABC-2 type transporter transmembrane domain-containing protein</fullName>
    </recommendedName>
</protein>
<organism evidence="7 8">
    <name type="scientific">Microlunatus ginsengisoli</name>
    <dbReference type="NCBI Taxonomy" id="363863"/>
    <lineage>
        <taxon>Bacteria</taxon>
        <taxon>Bacillati</taxon>
        <taxon>Actinomycetota</taxon>
        <taxon>Actinomycetes</taxon>
        <taxon>Propionibacteriales</taxon>
        <taxon>Propionibacteriaceae</taxon>
        <taxon>Microlunatus</taxon>
    </lineage>
</organism>
<dbReference type="RefSeq" id="WP_344806651.1">
    <property type="nucleotide sequence ID" value="NZ_BAABAB010000022.1"/>
</dbReference>
<feature type="transmembrane region" description="Helical" evidence="5">
    <location>
        <begin position="142"/>
        <end position="166"/>
    </location>
</feature>
<dbReference type="InterPro" id="IPR051784">
    <property type="entry name" value="Nod_factor_ABC_transporter"/>
</dbReference>
<feature type="transmembrane region" description="Helical" evidence="5">
    <location>
        <begin position="108"/>
        <end position="136"/>
    </location>
</feature>
<keyword evidence="3 5" id="KW-1133">Transmembrane helix</keyword>
<evidence type="ECO:0000313" key="7">
    <source>
        <dbReference type="EMBL" id="GAA3628712.1"/>
    </source>
</evidence>
<evidence type="ECO:0000313" key="8">
    <source>
        <dbReference type="Proteomes" id="UP001501490"/>
    </source>
</evidence>
<sequence>MSAVTDPTRTEGVRPTRQVLALARSESTLLLRNKTALFTATLIPLMLVALLGVLPSALSGPPLAMSMVIGSVLLLVLYYSLVTSTVARREEHTLKRLYSSAVRPAAIMIGMALPLLILVAVQVIIGLIAVAIVMGLDSAPHTWLLLPAVIAGCAVWWVLALASCPFTKSVEAAQLTTMPLIMVALGLSGMTVPIGILPGWLQWAAQLSPMFPTIDLAFVALSATRVTGEAVGGSQLWLAVLLDLGVAAGWVLAGLWLLRRRFGWEPRR</sequence>
<proteinExistence type="predicted"/>